<dbReference type="GO" id="GO:0055085">
    <property type="term" value="P:transmembrane transport"/>
    <property type="evidence" value="ECO:0007669"/>
    <property type="project" value="InterPro"/>
</dbReference>
<comment type="subcellular location">
    <subcellularLocation>
        <location evidence="1">Membrane</location>
        <topology evidence="1">Single-pass membrane protein</topology>
    </subcellularLocation>
</comment>
<dbReference type="InterPro" id="IPR037682">
    <property type="entry name" value="TonB_C"/>
</dbReference>
<dbReference type="InterPro" id="IPR006260">
    <property type="entry name" value="TonB/TolA_C"/>
</dbReference>
<dbReference type="KEGG" id="spib:G8759_12630"/>
<feature type="domain" description="TonB C-terminal" evidence="5">
    <location>
        <begin position="28"/>
        <end position="120"/>
    </location>
</feature>
<sequence>MKTFVAYLGILLLCPYLSQGQSIDRSLNNDPAFRQAFSQLIRYPAAAQRAEKVAKAYVEFKVDRQGKVTDVQVLNQGNVDASFKEEVNRLMSQLPAQKQTYSGTYVLPIVFELEGSGRVIKPHEEEPSFFESLPKGLLLEGAFVVAYLK</sequence>
<evidence type="ECO:0000313" key="7">
    <source>
        <dbReference type="Proteomes" id="UP000501802"/>
    </source>
</evidence>
<evidence type="ECO:0000256" key="1">
    <source>
        <dbReference type="ARBA" id="ARBA00004167"/>
    </source>
</evidence>
<dbReference type="Proteomes" id="UP000501802">
    <property type="component" value="Chromosome"/>
</dbReference>
<evidence type="ECO:0000256" key="2">
    <source>
        <dbReference type="ARBA" id="ARBA00022692"/>
    </source>
</evidence>
<keyword evidence="7" id="KW-1185">Reference proteome</keyword>
<dbReference type="PROSITE" id="PS52015">
    <property type="entry name" value="TONB_CTD"/>
    <property type="match status" value="1"/>
</dbReference>
<proteinExistence type="predicted"/>
<evidence type="ECO:0000256" key="4">
    <source>
        <dbReference type="ARBA" id="ARBA00023136"/>
    </source>
</evidence>
<dbReference type="SUPFAM" id="SSF74653">
    <property type="entry name" value="TolA/TonB C-terminal domain"/>
    <property type="match status" value="1"/>
</dbReference>
<evidence type="ECO:0000256" key="3">
    <source>
        <dbReference type="ARBA" id="ARBA00022989"/>
    </source>
</evidence>
<dbReference type="NCBIfam" id="TIGR01352">
    <property type="entry name" value="tonB_Cterm"/>
    <property type="match status" value="1"/>
</dbReference>
<dbReference type="Pfam" id="PF03544">
    <property type="entry name" value="TonB_C"/>
    <property type="match status" value="1"/>
</dbReference>
<reference evidence="6 7" key="1">
    <citation type="submission" date="2020-03" db="EMBL/GenBank/DDBJ databases">
        <authorList>
            <person name="Kim M.K."/>
        </authorList>
    </citation>
    <scope>NUCLEOTIDE SEQUENCE [LARGE SCALE GENOMIC DNA]</scope>
    <source>
        <strain evidence="6 7">BT328</strain>
    </source>
</reference>
<keyword evidence="3" id="KW-1133">Transmembrane helix</keyword>
<dbReference type="RefSeq" id="WP_167208453.1">
    <property type="nucleotide sequence ID" value="NZ_CP050063.1"/>
</dbReference>
<name>A0A6G9ALP7_9BACT</name>
<dbReference type="AlphaFoldDB" id="A0A6G9ALP7"/>
<dbReference type="Gene3D" id="3.30.1150.10">
    <property type="match status" value="1"/>
</dbReference>
<organism evidence="6 7">
    <name type="scientific">Spirosoma aureum</name>
    <dbReference type="NCBI Taxonomy" id="2692134"/>
    <lineage>
        <taxon>Bacteria</taxon>
        <taxon>Pseudomonadati</taxon>
        <taxon>Bacteroidota</taxon>
        <taxon>Cytophagia</taxon>
        <taxon>Cytophagales</taxon>
        <taxon>Cytophagaceae</taxon>
        <taxon>Spirosoma</taxon>
    </lineage>
</organism>
<protein>
    <submittedName>
        <fullName evidence="6">TonB family protein</fullName>
    </submittedName>
</protein>
<accession>A0A6G9ALP7</accession>
<evidence type="ECO:0000313" key="6">
    <source>
        <dbReference type="EMBL" id="QIP13412.1"/>
    </source>
</evidence>
<dbReference type="EMBL" id="CP050063">
    <property type="protein sequence ID" value="QIP13412.1"/>
    <property type="molecule type" value="Genomic_DNA"/>
</dbReference>
<keyword evidence="2" id="KW-0812">Transmembrane</keyword>
<gene>
    <name evidence="6" type="ORF">G8759_12630</name>
</gene>
<dbReference type="GO" id="GO:0016020">
    <property type="term" value="C:membrane"/>
    <property type="evidence" value="ECO:0007669"/>
    <property type="project" value="UniProtKB-SubCell"/>
</dbReference>
<keyword evidence="4" id="KW-0472">Membrane</keyword>
<evidence type="ECO:0000259" key="5">
    <source>
        <dbReference type="PROSITE" id="PS52015"/>
    </source>
</evidence>